<accession>A0A0A9H7L7</accession>
<dbReference type="EMBL" id="GBRH01168998">
    <property type="protein sequence ID" value="JAE28898.1"/>
    <property type="molecule type" value="Transcribed_RNA"/>
</dbReference>
<evidence type="ECO:0000313" key="1">
    <source>
        <dbReference type="EMBL" id="JAE28898.1"/>
    </source>
</evidence>
<sequence>MEHKHYMLAFSFMTKQAIQVQITVVNRIIKFSALCGKLISAYLIASLCCLNIADPKPG</sequence>
<proteinExistence type="predicted"/>
<reference evidence="1" key="1">
    <citation type="submission" date="2014-09" db="EMBL/GenBank/DDBJ databases">
        <authorList>
            <person name="Magalhaes I.L.F."/>
            <person name="Oliveira U."/>
            <person name="Santos F.R."/>
            <person name="Vidigal T.H.D.A."/>
            <person name="Brescovit A.D."/>
            <person name="Santos A.J."/>
        </authorList>
    </citation>
    <scope>NUCLEOTIDE SEQUENCE</scope>
    <source>
        <tissue evidence="1">Shoot tissue taken approximately 20 cm above the soil surface</tissue>
    </source>
</reference>
<protein>
    <submittedName>
        <fullName evidence="1">Uncharacterized protein</fullName>
    </submittedName>
</protein>
<reference evidence="1" key="2">
    <citation type="journal article" date="2015" name="Data Brief">
        <title>Shoot transcriptome of the giant reed, Arundo donax.</title>
        <authorList>
            <person name="Barrero R.A."/>
            <person name="Guerrero F.D."/>
            <person name="Moolhuijzen P."/>
            <person name="Goolsby J.A."/>
            <person name="Tidwell J."/>
            <person name="Bellgard S.E."/>
            <person name="Bellgard M.I."/>
        </authorList>
    </citation>
    <scope>NUCLEOTIDE SEQUENCE</scope>
    <source>
        <tissue evidence="1">Shoot tissue taken approximately 20 cm above the soil surface</tissue>
    </source>
</reference>
<name>A0A0A9H7L7_ARUDO</name>
<organism evidence="1">
    <name type="scientific">Arundo donax</name>
    <name type="common">Giant reed</name>
    <name type="synonym">Donax arundinaceus</name>
    <dbReference type="NCBI Taxonomy" id="35708"/>
    <lineage>
        <taxon>Eukaryota</taxon>
        <taxon>Viridiplantae</taxon>
        <taxon>Streptophyta</taxon>
        <taxon>Embryophyta</taxon>
        <taxon>Tracheophyta</taxon>
        <taxon>Spermatophyta</taxon>
        <taxon>Magnoliopsida</taxon>
        <taxon>Liliopsida</taxon>
        <taxon>Poales</taxon>
        <taxon>Poaceae</taxon>
        <taxon>PACMAD clade</taxon>
        <taxon>Arundinoideae</taxon>
        <taxon>Arundineae</taxon>
        <taxon>Arundo</taxon>
    </lineage>
</organism>
<dbReference type="AlphaFoldDB" id="A0A0A9H7L7"/>